<dbReference type="Proteomes" id="UP000663842">
    <property type="component" value="Unassembled WGS sequence"/>
</dbReference>
<dbReference type="AlphaFoldDB" id="A0A820C3S2"/>
<sequence>MCCSGFDLRLVLCMTCGVNHEIRGNASTYVDLKSCSLPGKMMDNPPSSSINSFVLADSHAKFISTTYTTLSFCLIARSIPGLKWFDYYDAKHFVHAILSLPEIKFALSQATAMLFLVGTNSSTWKISISLTFPCSKTTARFPTEQSLLSNINIYNEELQLLSAVMNFKILHFHMINNHLAQDNMHIHFRHHIFNSIIHHFDQVNQTISTAIITPTSTSIADPTSSLPSSSDQIKINKKSKSRAVLDRKNKKRFEQLKLKRHQHTIKRKIHHQWTAALIKEYLDSIHIKYSRIPSVYNKILRIMFNNQHDQDTAAEQIGIDIFGENHYQEFVNKSH</sequence>
<protein>
    <submittedName>
        <fullName evidence="1">Uncharacterized protein</fullName>
    </submittedName>
</protein>
<gene>
    <name evidence="1" type="ORF">UXM345_LOCUS28909</name>
</gene>
<reference evidence="1" key="1">
    <citation type="submission" date="2021-02" db="EMBL/GenBank/DDBJ databases">
        <authorList>
            <person name="Nowell W R."/>
        </authorList>
    </citation>
    <scope>NUCLEOTIDE SEQUENCE</scope>
</reference>
<evidence type="ECO:0000313" key="2">
    <source>
        <dbReference type="Proteomes" id="UP000663842"/>
    </source>
</evidence>
<evidence type="ECO:0000313" key="1">
    <source>
        <dbReference type="EMBL" id="CAF4217495.1"/>
    </source>
</evidence>
<name>A0A820C3S2_9BILA</name>
<accession>A0A820C3S2</accession>
<comment type="caution">
    <text evidence="1">The sequence shown here is derived from an EMBL/GenBank/DDBJ whole genome shotgun (WGS) entry which is preliminary data.</text>
</comment>
<dbReference type="EMBL" id="CAJOBF010006859">
    <property type="protein sequence ID" value="CAF4217495.1"/>
    <property type="molecule type" value="Genomic_DNA"/>
</dbReference>
<organism evidence="1 2">
    <name type="scientific">Rotaria magnacalcarata</name>
    <dbReference type="NCBI Taxonomy" id="392030"/>
    <lineage>
        <taxon>Eukaryota</taxon>
        <taxon>Metazoa</taxon>
        <taxon>Spiralia</taxon>
        <taxon>Gnathifera</taxon>
        <taxon>Rotifera</taxon>
        <taxon>Eurotatoria</taxon>
        <taxon>Bdelloidea</taxon>
        <taxon>Philodinida</taxon>
        <taxon>Philodinidae</taxon>
        <taxon>Rotaria</taxon>
    </lineage>
</organism>
<proteinExistence type="predicted"/>